<name>A0A225DYY3_9BACT</name>
<dbReference type="AlphaFoldDB" id="A0A225DYY3"/>
<accession>A0A225DYY3</accession>
<protein>
    <submittedName>
        <fullName evidence="1">Lactam utilization protein LamB</fullName>
    </submittedName>
</protein>
<dbReference type="EMBL" id="NIDE01000001">
    <property type="protein sequence ID" value="OWK46551.1"/>
    <property type="molecule type" value="Genomic_DNA"/>
</dbReference>
<dbReference type="InterPro" id="IPR011330">
    <property type="entry name" value="Glyco_hydro/deAcase_b/a-brl"/>
</dbReference>
<organism evidence="1 2">
    <name type="scientific">Fimbriiglobus ruber</name>
    <dbReference type="NCBI Taxonomy" id="1908690"/>
    <lineage>
        <taxon>Bacteria</taxon>
        <taxon>Pseudomonadati</taxon>
        <taxon>Planctomycetota</taxon>
        <taxon>Planctomycetia</taxon>
        <taxon>Gemmatales</taxon>
        <taxon>Gemmataceae</taxon>
        <taxon>Fimbriiglobus</taxon>
    </lineage>
</organism>
<keyword evidence="2" id="KW-1185">Reference proteome</keyword>
<dbReference type="Pfam" id="PF03746">
    <property type="entry name" value="LamB_YcsF"/>
    <property type="match status" value="1"/>
</dbReference>
<dbReference type="NCBIfam" id="NF003814">
    <property type="entry name" value="PRK05406.1-3"/>
    <property type="match status" value="1"/>
</dbReference>
<dbReference type="Gene3D" id="3.20.20.370">
    <property type="entry name" value="Glycoside hydrolase/deacetylase"/>
    <property type="match status" value="1"/>
</dbReference>
<proteinExistence type="predicted"/>
<comment type="caution">
    <text evidence="1">The sequence shown here is derived from an EMBL/GenBank/DDBJ whole genome shotgun (WGS) entry which is preliminary data.</text>
</comment>
<dbReference type="InterPro" id="IPR005501">
    <property type="entry name" value="LamB/YcsF/PxpA-like"/>
</dbReference>
<dbReference type="CDD" id="cd10787">
    <property type="entry name" value="LamB_YcsF_like"/>
    <property type="match status" value="1"/>
</dbReference>
<dbReference type="GO" id="GO:0005975">
    <property type="term" value="P:carbohydrate metabolic process"/>
    <property type="evidence" value="ECO:0007669"/>
    <property type="project" value="InterPro"/>
</dbReference>
<gene>
    <name evidence="1" type="ORF">FRUB_00250</name>
</gene>
<evidence type="ECO:0000313" key="1">
    <source>
        <dbReference type="EMBL" id="OWK46551.1"/>
    </source>
</evidence>
<dbReference type="SUPFAM" id="SSF88713">
    <property type="entry name" value="Glycoside hydrolase/deacetylase"/>
    <property type="match status" value="1"/>
</dbReference>
<reference evidence="2" key="1">
    <citation type="submission" date="2017-06" db="EMBL/GenBank/DDBJ databases">
        <title>Genome analysis of Fimbriiglobus ruber SP5, the first member of the order Planctomycetales with confirmed chitinolytic capability.</title>
        <authorList>
            <person name="Ravin N.V."/>
            <person name="Rakitin A.L."/>
            <person name="Ivanova A.A."/>
            <person name="Beletsky A.V."/>
            <person name="Kulichevskaya I.S."/>
            <person name="Mardanov A.V."/>
            <person name="Dedysh S.N."/>
        </authorList>
    </citation>
    <scope>NUCLEOTIDE SEQUENCE [LARGE SCALE GENOMIC DNA]</scope>
    <source>
        <strain evidence="2">SP5</strain>
    </source>
</reference>
<evidence type="ECO:0000313" key="2">
    <source>
        <dbReference type="Proteomes" id="UP000214646"/>
    </source>
</evidence>
<dbReference type="PANTHER" id="PTHR30292:SF0">
    <property type="entry name" value="5-OXOPROLINASE SUBUNIT A"/>
    <property type="match status" value="1"/>
</dbReference>
<sequence length="266" mass="28547">MCPRGEDGIKPKKPAPCNGRAADFPFFAPLERIATLEIDLNADLGEGVGADAELMPLVTSANISCGAHAGNPNTIRAALRLAGTRVAVGAHPGYADPEFFGRRDVPMSQLSVFNLCAYQIGALSGLALADKQKVRYVKPHGALYHAACRDNDAALSVVLAAQMFELSVVALPDSVLETLCNRYSVPFVAEGFADRRYRADCSLVPRGEPGAMVESPTEAVAQVEWLVRDKKVRTICVHGDTPHAVAFAKAVREELLRRGFTLKAFA</sequence>
<dbReference type="PANTHER" id="PTHR30292">
    <property type="entry name" value="UNCHARACTERIZED PROTEIN YBGL-RELATED"/>
    <property type="match status" value="1"/>
</dbReference>
<dbReference type="Proteomes" id="UP000214646">
    <property type="component" value="Unassembled WGS sequence"/>
</dbReference>